<reference evidence="2 3" key="1">
    <citation type="submission" date="2022-02" db="EMBL/GenBank/DDBJ databases">
        <title>Paenibacillus sp. MBLB1776 Whole Genome Shotgun Sequencing.</title>
        <authorList>
            <person name="Hwang C.Y."/>
            <person name="Cho E.-S."/>
            <person name="Seo M.-J."/>
        </authorList>
    </citation>
    <scope>NUCLEOTIDE SEQUENCE [LARGE SCALE GENOMIC DNA]</scope>
    <source>
        <strain evidence="2 3">MBLB1776</strain>
    </source>
</reference>
<dbReference type="KEGG" id="paun:MJA45_07130"/>
<dbReference type="Proteomes" id="UP001305702">
    <property type="component" value="Chromosome"/>
</dbReference>
<protein>
    <submittedName>
        <fullName evidence="2">Uncharacterized protein</fullName>
    </submittedName>
</protein>
<accession>A0AA96LGX7</accession>
<dbReference type="RefSeq" id="WP_315606577.1">
    <property type="nucleotide sequence ID" value="NZ_CP130318.1"/>
</dbReference>
<dbReference type="EMBL" id="CP130318">
    <property type="protein sequence ID" value="WNQ12798.1"/>
    <property type="molecule type" value="Genomic_DNA"/>
</dbReference>
<evidence type="ECO:0000313" key="3">
    <source>
        <dbReference type="Proteomes" id="UP001305702"/>
    </source>
</evidence>
<organism evidence="2 3">
    <name type="scientific">Paenibacillus aurantius</name>
    <dbReference type="NCBI Taxonomy" id="2918900"/>
    <lineage>
        <taxon>Bacteria</taxon>
        <taxon>Bacillati</taxon>
        <taxon>Bacillota</taxon>
        <taxon>Bacilli</taxon>
        <taxon>Bacillales</taxon>
        <taxon>Paenibacillaceae</taxon>
        <taxon>Paenibacillus</taxon>
    </lineage>
</organism>
<keyword evidence="1" id="KW-1133">Transmembrane helix</keyword>
<evidence type="ECO:0000256" key="1">
    <source>
        <dbReference type="SAM" id="Phobius"/>
    </source>
</evidence>
<name>A0AA96LGX7_9BACL</name>
<feature type="transmembrane region" description="Helical" evidence="1">
    <location>
        <begin position="7"/>
        <end position="29"/>
    </location>
</feature>
<feature type="transmembrane region" description="Helical" evidence="1">
    <location>
        <begin position="41"/>
        <end position="60"/>
    </location>
</feature>
<keyword evidence="1" id="KW-0812">Transmembrane</keyword>
<evidence type="ECO:0000313" key="2">
    <source>
        <dbReference type="EMBL" id="WNQ12798.1"/>
    </source>
</evidence>
<keyword evidence="3" id="KW-1185">Reference proteome</keyword>
<gene>
    <name evidence="2" type="ORF">MJA45_07130</name>
</gene>
<sequence>MKRLLDLRFLIGLLFVLYGIILGIYGLAVNPRTVVGWNLNFWWGLLILAVGLGFLIWSRFEESED</sequence>
<dbReference type="AlphaFoldDB" id="A0AA96LGX7"/>
<proteinExistence type="predicted"/>
<keyword evidence="1" id="KW-0472">Membrane</keyword>